<keyword evidence="4 13" id="KW-0138">CF(0)</keyword>
<dbReference type="InterPro" id="IPR005864">
    <property type="entry name" value="ATP_synth_F0_bsu_bac"/>
</dbReference>
<dbReference type="InterPro" id="IPR050059">
    <property type="entry name" value="ATP_synthase_B_chain"/>
</dbReference>
<keyword evidence="10 13" id="KW-0066">ATP synthesis</keyword>
<feature type="coiled-coil region" evidence="15">
    <location>
        <begin position="45"/>
        <end position="124"/>
    </location>
</feature>
<evidence type="ECO:0000256" key="9">
    <source>
        <dbReference type="ARBA" id="ARBA00023136"/>
    </source>
</evidence>
<evidence type="ECO:0000256" key="1">
    <source>
        <dbReference type="ARBA" id="ARBA00005513"/>
    </source>
</evidence>
<evidence type="ECO:0000313" key="17">
    <source>
        <dbReference type="Proteomes" id="UP000830167"/>
    </source>
</evidence>
<dbReference type="InterPro" id="IPR028987">
    <property type="entry name" value="ATP_synth_B-like_membr_sf"/>
</dbReference>
<dbReference type="EMBL" id="CP089291">
    <property type="protein sequence ID" value="UOF91583.1"/>
    <property type="molecule type" value="Genomic_DNA"/>
</dbReference>
<evidence type="ECO:0000256" key="3">
    <source>
        <dbReference type="ARBA" id="ARBA00022475"/>
    </source>
</evidence>
<evidence type="ECO:0000256" key="15">
    <source>
        <dbReference type="SAM" id="Coils"/>
    </source>
</evidence>
<keyword evidence="7 13" id="KW-1133">Transmembrane helix</keyword>
<comment type="function">
    <text evidence="11 13">F(1)F(0) ATP synthase produces ATP from ADP in the presence of a proton or sodium gradient. F-type ATPases consist of two structural domains, F(1) containing the extramembraneous catalytic core and F(0) containing the membrane proton channel, linked together by a central stalk and a peripheral stalk. During catalysis, ATP synthesis in the catalytic domain of F(1) is coupled via a rotary mechanism of the central stalk subunits to proton translocation.</text>
</comment>
<keyword evidence="17" id="KW-1185">Reference proteome</keyword>
<accession>A0ABY4CMD5</accession>
<proteinExistence type="inferred from homology"/>
<evidence type="ECO:0000256" key="13">
    <source>
        <dbReference type="HAMAP-Rule" id="MF_01398"/>
    </source>
</evidence>
<comment type="similarity">
    <text evidence="1 13 14">Belongs to the ATPase B chain family.</text>
</comment>
<keyword evidence="15" id="KW-0175">Coiled coil</keyword>
<organism evidence="16 17">
    <name type="scientific">Fodinisporobacter ferrooxydans</name>
    <dbReference type="NCBI Taxonomy" id="2901836"/>
    <lineage>
        <taxon>Bacteria</taxon>
        <taxon>Bacillati</taxon>
        <taxon>Bacillota</taxon>
        <taxon>Bacilli</taxon>
        <taxon>Bacillales</taxon>
        <taxon>Alicyclobacillaceae</taxon>
        <taxon>Fodinisporobacter</taxon>
    </lineage>
</organism>
<evidence type="ECO:0000256" key="11">
    <source>
        <dbReference type="ARBA" id="ARBA00025198"/>
    </source>
</evidence>
<reference evidence="16" key="1">
    <citation type="submission" date="2021-12" db="EMBL/GenBank/DDBJ databases">
        <title>Alicyclobacillaceae gen. nov., sp. nov., isolated from chalcocite enrichment system.</title>
        <authorList>
            <person name="Jiang Z."/>
        </authorList>
    </citation>
    <scope>NUCLEOTIDE SEQUENCE</scope>
    <source>
        <strain evidence="16">MYW30-H2</strain>
    </source>
</reference>
<dbReference type="InterPro" id="IPR002146">
    <property type="entry name" value="ATP_synth_b/b'su_bac/chlpt"/>
</dbReference>
<sequence>MSIDFGTMLAQLVIFLLLYWFLKKYAFGPLMKMMKARQEYIESQIHVAEQNRTEAEKLAAEHRQAIEAAKRDAHELMENGRKTGERQAQEILKAAEEEARRLKEEALTDIAREKENAIAELKEQVGLLTVLLAEKVVAKEIDLARHQVLIDDAVKELGDRVC</sequence>
<dbReference type="CDD" id="cd06503">
    <property type="entry name" value="ATP-synt_Fo_b"/>
    <property type="match status" value="1"/>
</dbReference>
<name>A0ABY4CMD5_9BACL</name>
<dbReference type="Proteomes" id="UP000830167">
    <property type="component" value="Chromosome"/>
</dbReference>
<keyword evidence="3 13" id="KW-1003">Cell membrane</keyword>
<evidence type="ECO:0000256" key="5">
    <source>
        <dbReference type="ARBA" id="ARBA00022692"/>
    </source>
</evidence>
<evidence type="ECO:0000256" key="7">
    <source>
        <dbReference type="ARBA" id="ARBA00022989"/>
    </source>
</evidence>
<comment type="subcellular location">
    <subcellularLocation>
        <location evidence="13">Cell membrane</location>
        <topology evidence="13">Single-pass membrane protein</topology>
    </subcellularLocation>
    <subcellularLocation>
        <location evidence="12">Endomembrane system</location>
        <topology evidence="12">Single-pass membrane protein</topology>
    </subcellularLocation>
</comment>
<keyword evidence="5 13" id="KW-0812">Transmembrane</keyword>
<comment type="function">
    <text evidence="13">Component of the F(0) channel, it forms part of the peripheral stalk, linking F(1) to F(0).</text>
</comment>
<evidence type="ECO:0000256" key="8">
    <source>
        <dbReference type="ARBA" id="ARBA00023065"/>
    </source>
</evidence>
<evidence type="ECO:0000256" key="12">
    <source>
        <dbReference type="ARBA" id="ARBA00037847"/>
    </source>
</evidence>
<evidence type="ECO:0000256" key="10">
    <source>
        <dbReference type="ARBA" id="ARBA00023310"/>
    </source>
</evidence>
<protein>
    <recommendedName>
        <fullName evidence="13">ATP synthase subunit b</fullName>
    </recommendedName>
    <alternativeName>
        <fullName evidence="13">ATP synthase F(0) sector subunit b</fullName>
    </alternativeName>
    <alternativeName>
        <fullName evidence="13">ATPase subunit I</fullName>
    </alternativeName>
    <alternativeName>
        <fullName evidence="13">F-type ATPase subunit b</fullName>
        <shortName evidence="13">F-ATPase subunit b</shortName>
    </alternativeName>
</protein>
<dbReference type="Pfam" id="PF00430">
    <property type="entry name" value="ATP-synt_B"/>
    <property type="match status" value="1"/>
</dbReference>
<keyword evidence="6 13" id="KW-0375">Hydrogen ion transport</keyword>
<evidence type="ECO:0000256" key="14">
    <source>
        <dbReference type="RuleBase" id="RU003848"/>
    </source>
</evidence>
<gene>
    <name evidence="13 16" type="primary">atpF</name>
    <name evidence="16" type="ORF">LSG31_04850</name>
</gene>
<keyword evidence="8 13" id="KW-0406">Ion transport</keyword>
<dbReference type="RefSeq" id="WP_347438276.1">
    <property type="nucleotide sequence ID" value="NZ_CP089291.1"/>
</dbReference>
<dbReference type="SUPFAM" id="SSF81573">
    <property type="entry name" value="F1F0 ATP synthase subunit B, membrane domain"/>
    <property type="match status" value="1"/>
</dbReference>
<feature type="transmembrane region" description="Helical" evidence="13">
    <location>
        <begin position="6"/>
        <end position="22"/>
    </location>
</feature>
<keyword evidence="9 13" id="KW-0472">Membrane</keyword>
<comment type="subunit">
    <text evidence="13">F-type ATPases have 2 components, F(1) - the catalytic core - and F(0) - the membrane proton channel. F(1) has five subunits: alpha(3), beta(3), gamma(1), delta(1), epsilon(1). F(0) has three main subunits: a(1), b(2) and c(10-14). The alpha and beta chains form an alternating ring which encloses part of the gamma chain. F(1) is attached to F(0) by a central stalk formed by the gamma and epsilon chains, while a peripheral stalk is formed by the delta and b chains.</text>
</comment>
<dbReference type="PANTHER" id="PTHR33445">
    <property type="entry name" value="ATP SYNTHASE SUBUNIT B', CHLOROPLASTIC"/>
    <property type="match status" value="1"/>
</dbReference>
<evidence type="ECO:0000256" key="2">
    <source>
        <dbReference type="ARBA" id="ARBA00022448"/>
    </source>
</evidence>
<dbReference type="PANTHER" id="PTHR33445:SF1">
    <property type="entry name" value="ATP SYNTHASE SUBUNIT B"/>
    <property type="match status" value="1"/>
</dbReference>
<evidence type="ECO:0000313" key="16">
    <source>
        <dbReference type="EMBL" id="UOF91583.1"/>
    </source>
</evidence>
<dbReference type="HAMAP" id="MF_01398">
    <property type="entry name" value="ATP_synth_b_bprime"/>
    <property type="match status" value="1"/>
</dbReference>
<evidence type="ECO:0000256" key="6">
    <source>
        <dbReference type="ARBA" id="ARBA00022781"/>
    </source>
</evidence>
<dbReference type="NCBIfam" id="TIGR01144">
    <property type="entry name" value="ATP_synt_b"/>
    <property type="match status" value="1"/>
</dbReference>
<evidence type="ECO:0000256" key="4">
    <source>
        <dbReference type="ARBA" id="ARBA00022547"/>
    </source>
</evidence>
<keyword evidence="2 13" id="KW-0813">Transport</keyword>